<dbReference type="EMBL" id="JAPUBN010000013">
    <property type="protein sequence ID" value="MCZ2721646.1"/>
    <property type="molecule type" value="Genomic_DNA"/>
</dbReference>
<evidence type="ECO:0000256" key="1">
    <source>
        <dbReference type="SAM" id="MobiDB-lite"/>
    </source>
</evidence>
<evidence type="ECO:0000256" key="2">
    <source>
        <dbReference type="SAM" id="Phobius"/>
    </source>
</evidence>
<proteinExistence type="predicted"/>
<evidence type="ECO:0000313" key="4">
    <source>
        <dbReference type="Proteomes" id="UP001149719"/>
    </source>
</evidence>
<feature type="transmembrane region" description="Helical" evidence="2">
    <location>
        <begin position="62"/>
        <end position="81"/>
    </location>
</feature>
<accession>A0ABT4JTV7</accession>
<dbReference type="Proteomes" id="UP001149719">
    <property type="component" value="Unassembled WGS sequence"/>
</dbReference>
<comment type="caution">
    <text evidence="3">The sequence shown here is derived from an EMBL/GenBank/DDBJ whole genome shotgun (WGS) entry which is preliminary data.</text>
</comment>
<keyword evidence="4" id="KW-1185">Reference proteome</keyword>
<sequence>MFSSIKRLLGLLDLALGYIVSAGMHIVLYVFSLCLFGLSLAGYVLGSFEGKLSYTEIDRLELLAFAAFLIVSLRFFMRGKLAGLSFWKRFKRYIFVSALSVTFCFAAYAVHLIILILEQGELDIGKIGMSDLDTNRDLLYFACSMFYTFMIYSFTPLPKLGWLTEKPEPVEQSELEKAIGTVPSKSTNNEPQQNLDNPQPLKKEKLTWKERKRIAKEEKNAKPVTALELALGESTEEVDKDIDKHTEQPSSDKLSEQDIESLHVQDTESTSSELEEKLEQEIEPISESEIENVFGQDDALKNHQEDEQEPKKEIEVDLQYEVNDSKQLERDDPSDKKVVEKSVEKLQTELKTPPIEESKQAPTLADFLADSTENPSTDSSNTNNKQ</sequence>
<feature type="compositionally biased region" description="Acidic residues" evidence="1">
    <location>
        <begin position="281"/>
        <end position="290"/>
    </location>
</feature>
<feature type="region of interest" description="Disordered" evidence="1">
    <location>
        <begin position="225"/>
        <end position="386"/>
    </location>
</feature>
<protein>
    <submittedName>
        <fullName evidence="3">Uncharacterized protein</fullName>
    </submittedName>
</protein>
<keyword evidence="2" id="KW-0812">Transmembrane</keyword>
<feature type="compositionally biased region" description="Basic and acidic residues" evidence="1">
    <location>
        <begin position="323"/>
        <end position="359"/>
    </location>
</feature>
<keyword evidence="2" id="KW-0472">Membrane</keyword>
<evidence type="ECO:0000313" key="3">
    <source>
        <dbReference type="EMBL" id="MCZ2721646.1"/>
    </source>
</evidence>
<keyword evidence="2" id="KW-1133">Transmembrane helix</keyword>
<feature type="transmembrane region" description="Helical" evidence="2">
    <location>
        <begin position="12"/>
        <end position="42"/>
    </location>
</feature>
<feature type="region of interest" description="Disordered" evidence="1">
    <location>
        <begin position="181"/>
        <end position="207"/>
    </location>
</feature>
<feature type="compositionally biased region" description="Basic and acidic residues" evidence="1">
    <location>
        <begin position="253"/>
        <end position="266"/>
    </location>
</feature>
<name>A0ABT4JTV7_9GAMM</name>
<feature type="transmembrane region" description="Helical" evidence="2">
    <location>
        <begin position="93"/>
        <end position="118"/>
    </location>
</feature>
<reference evidence="3" key="1">
    <citation type="submission" date="2022-12" db="EMBL/GenBank/DDBJ databases">
        <title>Marinomonas 15G1-11 sp. nov, isolated from marine algae.</title>
        <authorList>
            <person name="Butt M."/>
            <person name="Choi D.G."/>
            <person name="Kim J.M."/>
            <person name="Lee J.K."/>
            <person name="Baek J.H."/>
            <person name="Jeon C.O."/>
        </authorList>
    </citation>
    <scope>NUCLEOTIDE SEQUENCE</scope>
    <source>
        <strain evidence="3">15G1-11</strain>
    </source>
</reference>
<gene>
    <name evidence="3" type="ORF">O1D97_08255</name>
</gene>
<feature type="transmembrane region" description="Helical" evidence="2">
    <location>
        <begin position="138"/>
        <end position="157"/>
    </location>
</feature>
<feature type="compositionally biased region" description="Polar residues" evidence="1">
    <location>
        <begin position="183"/>
        <end position="197"/>
    </location>
</feature>
<feature type="compositionally biased region" description="Basic and acidic residues" evidence="1">
    <location>
        <begin position="298"/>
        <end position="315"/>
    </location>
</feature>
<feature type="compositionally biased region" description="Polar residues" evidence="1">
    <location>
        <begin position="371"/>
        <end position="386"/>
    </location>
</feature>
<dbReference type="RefSeq" id="WP_269124584.1">
    <property type="nucleotide sequence ID" value="NZ_JAPUBN010000013.1"/>
</dbReference>
<organism evidence="3 4">
    <name type="scientific">Marinomonas phaeophyticola</name>
    <dbReference type="NCBI Taxonomy" id="3004091"/>
    <lineage>
        <taxon>Bacteria</taxon>
        <taxon>Pseudomonadati</taxon>
        <taxon>Pseudomonadota</taxon>
        <taxon>Gammaproteobacteria</taxon>
        <taxon>Oceanospirillales</taxon>
        <taxon>Oceanospirillaceae</taxon>
        <taxon>Marinomonas</taxon>
    </lineage>
</organism>